<evidence type="ECO:0000256" key="5">
    <source>
        <dbReference type="ARBA" id="ARBA00022553"/>
    </source>
</evidence>
<dbReference type="CDD" id="cd06225">
    <property type="entry name" value="HAMP"/>
    <property type="match status" value="1"/>
</dbReference>
<feature type="domain" description="HAMP" evidence="16">
    <location>
        <begin position="340"/>
        <end position="393"/>
    </location>
</feature>
<dbReference type="EMBL" id="JXAK01000015">
    <property type="protein sequence ID" value="KIL40919.1"/>
    <property type="molecule type" value="Genomic_DNA"/>
</dbReference>
<feature type="domain" description="Histidine kinase" evidence="15">
    <location>
        <begin position="500"/>
        <end position="612"/>
    </location>
</feature>
<gene>
    <name evidence="17" type="ORF">SD70_10900</name>
</gene>
<evidence type="ECO:0000259" key="15">
    <source>
        <dbReference type="PROSITE" id="PS50109"/>
    </source>
</evidence>
<keyword evidence="10" id="KW-0067">ATP-binding</keyword>
<dbReference type="InterPro" id="IPR003660">
    <property type="entry name" value="HAMP_dom"/>
</dbReference>
<keyword evidence="9" id="KW-0418">Kinase</keyword>
<evidence type="ECO:0000256" key="3">
    <source>
        <dbReference type="ARBA" id="ARBA00012438"/>
    </source>
</evidence>
<feature type="transmembrane region" description="Helical" evidence="14">
    <location>
        <begin position="28"/>
        <end position="52"/>
    </location>
</feature>
<evidence type="ECO:0000256" key="1">
    <source>
        <dbReference type="ARBA" id="ARBA00000085"/>
    </source>
</evidence>
<comment type="caution">
    <text evidence="17">The sequence shown here is derived from an EMBL/GenBank/DDBJ whole genome shotgun (WGS) entry which is preliminary data.</text>
</comment>
<organism evidence="17 18">
    <name type="scientific">Gordoniibacillus kamchatkensis</name>
    <dbReference type="NCBI Taxonomy" id="1590651"/>
    <lineage>
        <taxon>Bacteria</taxon>
        <taxon>Bacillati</taxon>
        <taxon>Bacillota</taxon>
        <taxon>Bacilli</taxon>
        <taxon>Bacillales</taxon>
        <taxon>Paenibacillaceae</taxon>
        <taxon>Gordoniibacillus</taxon>
    </lineage>
</organism>
<dbReference type="InterPro" id="IPR033479">
    <property type="entry name" value="dCache_1"/>
</dbReference>
<dbReference type="Pfam" id="PF02743">
    <property type="entry name" value="dCache_1"/>
    <property type="match status" value="1"/>
</dbReference>
<comment type="catalytic activity">
    <reaction evidence="1">
        <text>ATP + protein L-histidine = ADP + protein N-phospho-L-histidine.</text>
        <dbReference type="EC" id="2.7.13.3"/>
    </reaction>
</comment>
<dbReference type="PROSITE" id="PS50885">
    <property type="entry name" value="HAMP"/>
    <property type="match status" value="1"/>
</dbReference>
<sequence length="614" mass="69358">MSGIRRWISGSLQWQIRLLRKFTVKERLFLTFLTISIIPLAIAAAVSFVYSYNDAMQKNESSSMQLIQQIRVSTELLMTNYEALLQAVANDDLIQSDMKRAASFSKLQQYSLDDSIKKMLNAKLINNLAVEGITVALLDNEYSMFAGSRMVPPVYTNTTLYKQTIADSKKGFTWLPPHLNEVEGFFQTGNKILSVSMPIQDRWRGTNFGMAALAISPSVFSHIFAGLAESEQGNVIILDNAGTTVYSDKPGEWGEPYQDAQLAISLRDDSRDKGRFDFKTADGKKYMVSFTKMKENGWTIVNQISYDYLLSSIRKINMFTIALSISMMLLCGYVALLVFKSIFGSIYALMQSMRSLEKGDFQQAMSPDTGRDEIQHLTASYYRMVERLNDVINQLYREKLIKQEMQIKALKAQINPHFLYNTLETISSLAKINGVQPISRMTTWLSQIFHYSIAGEEDFVALRDEIRILENYLKIIHVRFGDKMSFDIEIPEELQGCTVLKLILQPLVENAVLHGIEPKLEPGSIRIRASQRGRLLHLSIEDDGVGMSSERLAELNDMLAAVEEQRHKSLNGIGLLNVKERLWLVYGQSSGMDISSQEGKGTVIEISLPLSGQQ</sequence>
<dbReference type="CDD" id="cd18774">
    <property type="entry name" value="PDC2_HK_sensor"/>
    <property type="match status" value="1"/>
</dbReference>
<keyword evidence="11 14" id="KW-1133">Transmembrane helix</keyword>
<dbReference type="InterPro" id="IPR003594">
    <property type="entry name" value="HATPase_dom"/>
</dbReference>
<keyword evidence="13 14" id="KW-0472">Membrane</keyword>
<keyword evidence="8" id="KW-0547">Nucleotide-binding</keyword>
<dbReference type="InterPro" id="IPR005467">
    <property type="entry name" value="His_kinase_dom"/>
</dbReference>
<dbReference type="Proteomes" id="UP000031967">
    <property type="component" value="Unassembled WGS sequence"/>
</dbReference>
<dbReference type="RefSeq" id="WP_041047589.1">
    <property type="nucleotide sequence ID" value="NZ_JXAK01000015.1"/>
</dbReference>
<evidence type="ECO:0000256" key="6">
    <source>
        <dbReference type="ARBA" id="ARBA00022679"/>
    </source>
</evidence>
<feature type="transmembrane region" description="Helical" evidence="14">
    <location>
        <begin position="321"/>
        <end position="349"/>
    </location>
</feature>
<evidence type="ECO:0000259" key="16">
    <source>
        <dbReference type="PROSITE" id="PS50885"/>
    </source>
</evidence>
<evidence type="ECO:0000313" key="18">
    <source>
        <dbReference type="Proteomes" id="UP000031967"/>
    </source>
</evidence>
<comment type="subcellular location">
    <subcellularLocation>
        <location evidence="2">Cell membrane</location>
        <topology evidence="2">Multi-pass membrane protein</topology>
    </subcellularLocation>
</comment>
<dbReference type="SUPFAM" id="SSF158472">
    <property type="entry name" value="HAMP domain-like"/>
    <property type="match status" value="1"/>
</dbReference>
<evidence type="ECO:0000256" key="10">
    <source>
        <dbReference type="ARBA" id="ARBA00022840"/>
    </source>
</evidence>
<dbReference type="InterPro" id="IPR050640">
    <property type="entry name" value="Bact_2-comp_sensor_kinase"/>
</dbReference>
<evidence type="ECO:0000256" key="12">
    <source>
        <dbReference type="ARBA" id="ARBA00023012"/>
    </source>
</evidence>
<dbReference type="InterPro" id="IPR036890">
    <property type="entry name" value="HATPase_C_sf"/>
</dbReference>
<evidence type="ECO:0000256" key="13">
    <source>
        <dbReference type="ARBA" id="ARBA00023136"/>
    </source>
</evidence>
<name>A0ABR5AIP1_9BACL</name>
<evidence type="ECO:0000256" key="7">
    <source>
        <dbReference type="ARBA" id="ARBA00022692"/>
    </source>
</evidence>
<accession>A0ABR5AIP1</accession>
<dbReference type="SMART" id="SM00387">
    <property type="entry name" value="HATPase_c"/>
    <property type="match status" value="1"/>
</dbReference>
<dbReference type="SUPFAM" id="SSF55874">
    <property type="entry name" value="ATPase domain of HSP90 chaperone/DNA topoisomerase II/histidine kinase"/>
    <property type="match status" value="1"/>
</dbReference>
<dbReference type="PRINTS" id="PR00344">
    <property type="entry name" value="BCTRLSENSOR"/>
</dbReference>
<dbReference type="Pfam" id="PF02518">
    <property type="entry name" value="HATPase_c"/>
    <property type="match status" value="1"/>
</dbReference>
<evidence type="ECO:0000256" key="9">
    <source>
        <dbReference type="ARBA" id="ARBA00022777"/>
    </source>
</evidence>
<proteinExistence type="predicted"/>
<dbReference type="InterPro" id="IPR010559">
    <property type="entry name" value="Sig_transdc_His_kin_internal"/>
</dbReference>
<dbReference type="Gene3D" id="3.30.565.10">
    <property type="entry name" value="Histidine kinase-like ATPase, C-terminal domain"/>
    <property type="match status" value="1"/>
</dbReference>
<dbReference type="CDD" id="cd18773">
    <property type="entry name" value="PDC1_HK_sensor"/>
    <property type="match status" value="1"/>
</dbReference>
<dbReference type="PROSITE" id="PS50109">
    <property type="entry name" value="HIS_KIN"/>
    <property type="match status" value="1"/>
</dbReference>
<evidence type="ECO:0000256" key="2">
    <source>
        <dbReference type="ARBA" id="ARBA00004651"/>
    </source>
</evidence>
<dbReference type="Pfam" id="PF06580">
    <property type="entry name" value="His_kinase"/>
    <property type="match status" value="1"/>
</dbReference>
<evidence type="ECO:0000256" key="14">
    <source>
        <dbReference type="SAM" id="Phobius"/>
    </source>
</evidence>
<keyword evidence="7 14" id="KW-0812">Transmembrane</keyword>
<dbReference type="PANTHER" id="PTHR34220:SF7">
    <property type="entry name" value="SENSOR HISTIDINE KINASE YPDA"/>
    <property type="match status" value="1"/>
</dbReference>
<keyword evidence="4" id="KW-1003">Cell membrane</keyword>
<keyword evidence="6" id="KW-0808">Transferase</keyword>
<dbReference type="Gene3D" id="6.10.340.10">
    <property type="match status" value="1"/>
</dbReference>
<protein>
    <recommendedName>
        <fullName evidence="3">histidine kinase</fullName>
        <ecNumber evidence="3">2.7.13.3</ecNumber>
    </recommendedName>
</protein>
<dbReference type="SMART" id="SM00304">
    <property type="entry name" value="HAMP"/>
    <property type="match status" value="1"/>
</dbReference>
<keyword evidence="18" id="KW-1185">Reference proteome</keyword>
<evidence type="ECO:0000256" key="4">
    <source>
        <dbReference type="ARBA" id="ARBA00022475"/>
    </source>
</evidence>
<keyword evidence="12" id="KW-0902">Two-component regulatory system</keyword>
<evidence type="ECO:0000256" key="8">
    <source>
        <dbReference type="ARBA" id="ARBA00022741"/>
    </source>
</evidence>
<keyword evidence="5" id="KW-0597">Phosphoprotein</keyword>
<dbReference type="EC" id="2.7.13.3" evidence="3"/>
<dbReference type="InterPro" id="IPR004358">
    <property type="entry name" value="Sig_transdc_His_kin-like_C"/>
</dbReference>
<reference evidence="17 18" key="1">
    <citation type="submission" date="2014-12" db="EMBL/GenBank/DDBJ databases">
        <title>Draft genome sequence of Paenibacillus kamchatkensis strain B-2647.</title>
        <authorList>
            <person name="Karlyshev A.V."/>
            <person name="Kudryashova E.B."/>
        </authorList>
    </citation>
    <scope>NUCLEOTIDE SEQUENCE [LARGE SCALE GENOMIC DNA]</scope>
    <source>
        <strain evidence="17 18">VKM B-2647</strain>
    </source>
</reference>
<evidence type="ECO:0000313" key="17">
    <source>
        <dbReference type="EMBL" id="KIL40919.1"/>
    </source>
</evidence>
<evidence type="ECO:0000256" key="11">
    <source>
        <dbReference type="ARBA" id="ARBA00022989"/>
    </source>
</evidence>
<dbReference type="PANTHER" id="PTHR34220">
    <property type="entry name" value="SENSOR HISTIDINE KINASE YPDA"/>
    <property type="match status" value="1"/>
</dbReference>